<dbReference type="InterPro" id="IPR005801">
    <property type="entry name" value="ADC_synthase"/>
</dbReference>
<dbReference type="InterPro" id="IPR006805">
    <property type="entry name" value="Anth_synth_I_N"/>
</dbReference>
<evidence type="ECO:0000259" key="2">
    <source>
        <dbReference type="Pfam" id="PF04715"/>
    </source>
</evidence>
<gene>
    <name evidence="3" type="ORF">CLV27_0800</name>
</gene>
<feature type="domain" description="Chorismate-utilising enzyme C-terminal" evidence="1">
    <location>
        <begin position="162"/>
        <end position="415"/>
    </location>
</feature>
<evidence type="ECO:0000313" key="4">
    <source>
        <dbReference type="Proteomes" id="UP000295777"/>
    </source>
</evidence>
<dbReference type="OrthoDB" id="9803598at2"/>
<dbReference type="Pfam" id="PF00425">
    <property type="entry name" value="Chorismate_bind"/>
    <property type="match status" value="1"/>
</dbReference>
<dbReference type="RefSeq" id="WP_132526023.1">
    <property type="nucleotide sequence ID" value="NZ_SMFV01000002.1"/>
</dbReference>
<dbReference type="PANTHER" id="PTHR11236">
    <property type="entry name" value="AMINOBENZOATE/ANTHRANILATE SYNTHASE"/>
    <property type="match status" value="1"/>
</dbReference>
<dbReference type="AlphaFoldDB" id="A0A4R1GES5"/>
<dbReference type="Gene3D" id="3.60.120.10">
    <property type="entry name" value="Anthranilate synthase"/>
    <property type="match status" value="1"/>
</dbReference>
<evidence type="ECO:0000313" key="3">
    <source>
        <dbReference type="EMBL" id="TCK05373.1"/>
    </source>
</evidence>
<sequence length="427" mass="49283">MKLKRLPFQDPYRTFLSLKKRGYPVKLFLDSASVNPKTGRYSVIAIGCVEELRCKDDPLLFEKLKSFHKRLSQKYRVDNVPFGIYGLISYDANRFLERIEGKQIDDINFPDLLFFLPETTLIFDNVKKELHAVTFSEVPELSLEPPNFGEFSAEFKGFNMSKEYFEECVEKIKEYIAAGDTFQVNFSQRIDVYFKGDILYLYHKLRKINPSPFSFFLDFGEIKAVSCSPERLIKRDGKHLETRPIAGTRRRGRNLQEERRLEEELFLSEKERAEHIMLVDLERNDLGRVCRYGSVEVDELMVKEKYSHVIHIVSNVRGELREGLDSVDVIKAMFPGGTITGAPKVRTMEIIAELEPTRRSLYTGSVGYIGFNETMDLNIVIRTLLFRGDLGFLQVGAGIVWDSIPEKEFKETLHKGRALLESLGIKV</sequence>
<dbReference type="PANTHER" id="PTHR11236:SF9">
    <property type="entry name" value="ANTHRANILATE SYNTHASE COMPONENT 1"/>
    <property type="match status" value="1"/>
</dbReference>
<organism evidence="3 4">
    <name type="scientific">Phorcysia thermohydrogeniphila</name>
    <dbReference type="NCBI Taxonomy" id="936138"/>
    <lineage>
        <taxon>Bacteria</taxon>
        <taxon>Pseudomonadati</taxon>
        <taxon>Aquificota</taxon>
        <taxon>Aquificia</taxon>
        <taxon>Desulfurobacteriales</taxon>
        <taxon>Desulfurobacteriaceae</taxon>
        <taxon>Phorcysia</taxon>
    </lineage>
</organism>
<comment type="caution">
    <text evidence="3">The sequence shown here is derived from an EMBL/GenBank/DDBJ whole genome shotgun (WGS) entry which is preliminary data.</text>
</comment>
<accession>A0A4R1GES5</accession>
<name>A0A4R1GES5_9BACT</name>
<dbReference type="Proteomes" id="UP000295777">
    <property type="component" value="Unassembled WGS sequence"/>
</dbReference>
<dbReference type="Pfam" id="PF04715">
    <property type="entry name" value="Anth_synt_I_N"/>
    <property type="match status" value="1"/>
</dbReference>
<proteinExistence type="predicted"/>
<keyword evidence="4" id="KW-1185">Reference proteome</keyword>
<dbReference type="InterPro" id="IPR015890">
    <property type="entry name" value="Chorismate_C"/>
</dbReference>
<dbReference type="PRINTS" id="PR00095">
    <property type="entry name" value="ANTSNTHASEI"/>
</dbReference>
<reference evidence="3 4" key="1">
    <citation type="submission" date="2019-03" db="EMBL/GenBank/DDBJ databases">
        <title>Genomic Encyclopedia of Archaeal and Bacterial Type Strains, Phase II (KMG-II): from individual species to whole genera.</title>
        <authorList>
            <person name="Goeker M."/>
        </authorList>
    </citation>
    <scope>NUCLEOTIDE SEQUENCE [LARGE SCALE GENOMIC DNA]</scope>
    <source>
        <strain evidence="3 4">DSM 24425</strain>
    </source>
</reference>
<dbReference type="GO" id="GO:0000162">
    <property type="term" value="P:L-tryptophan biosynthetic process"/>
    <property type="evidence" value="ECO:0007669"/>
    <property type="project" value="TreeGrafter"/>
</dbReference>
<evidence type="ECO:0000259" key="1">
    <source>
        <dbReference type="Pfam" id="PF00425"/>
    </source>
</evidence>
<feature type="domain" description="Anthranilate synthase component I N-terminal" evidence="2">
    <location>
        <begin position="10"/>
        <end position="131"/>
    </location>
</feature>
<dbReference type="SUPFAM" id="SSF56322">
    <property type="entry name" value="ADC synthase"/>
    <property type="match status" value="1"/>
</dbReference>
<dbReference type="EMBL" id="SMFV01000002">
    <property type="protein sequence ID" value="TCK05373.1"/>
    <property type="molecule type" value="Genomic_DNA"/>
</dbReference>
<protein>
    <submittedName>
        <fullName evidence="3">Aminodeoxychorismate synthase subunit I</fullName>
    </submittedName>
</protein>
<dbReference type="InterPro" id="IPR019999">
    <property type="entry name" value="Anth_synth_I-like"/>
</dbReference>